<comment type="similarity">
    <text evidence="15">Belongs to the helicase family. UvrD subfamily.</text>
</comment>
<dbReference type="GO" id="GO:0008854">
    <property type="term" value="F:exodeoxyribonuclease V activity"/>
    <property type="evidence" value="ECO:0007669"/>
    <property type="project" value="UniProtKB-EC"/>
</dbReference>
<evidence type="ECO:0000256" key="15">
    <source>
        <dbReference type="HAMAP-Rule" id="MF_01485"/>
    </source>
</evidence>
<dbReference type="PANTHER" id="PTHR11070">
    <property type="entry name" value="UVRD / RECB / PCRA DNA HELICASE FAMILY MEMBER"/>
    <property type="match status" value="1"/>
</dbReference>
<comment type="catalytic activity">
    <reaction evidence="13 15">
        <text>Couples ATP hydrolysis with the unwinding of duplex DNA by translocating in the 3'-5' direction.</text>
        <dbReference type="EC" id="5.6.2.4"/>
    </reaction>
</comment>
<evidence type="ECO:0000256" key="7">
    <source>
        <dbReference type="ARBA" id="ARBA00022839"/>
    </source>
</evidence>
<dbReference type="EC" id="5.6.2.4" evidence="15"/>
<dbReference type="InterPro" id="IPR014017">
    <property type="entry name" value="DNA_helicase_UvrD-like_C"/>
</dbReference>
<keyword evidence="1 15" id="KW-0540">Nuclease</keyword>
<dbReference type="Gene3D" id="3.40.50.300">
    <property type="entry name" value="P-loop containing nucleotide triphosphate hydrolases"/>
    <property type="match status" value="2"/>
</dbReference>
<comment type="domain">
    <text evidence="15">The N-terminal DNA-binding domain is a ssDNA-dependent ATPase and has ATP-dependent 3'-5' helicase function. This domain interacts with RecC.</text>
</comment>
<dbReference type="InterPro" id="IPR011335">
    <property type="entry name" value="Restrct_endonuc-II-like"/>
</dbReference>
<dbReference type="Gene3D" id="1.10.3170.10">
    <property type="entry name" value="Recbcd, chain B, domain 2"/>
    <property type="match status" value="1"/>
</dbReference>
<evidence type="ECO:0000256" key="13">
    <source>
        <dbReference type="ARBA" id="ARBA00034617"/>
    </source>
</evidence>
<evidence type="ECO:0000313" key="19">
    <source>
        <dbReference type="EMBL" id="RKS85204.1"/>
    </source>
</evidence>
<dbReference type="InterPro" id="IPR038726">
    <property type="entry name" value="PDDEXK_AddAB-type"/>
</dbReference>
<protein>
    <recommendedName>
        <fullName evidence="15">RecBCD enzyme subunit RecB</fullName>
        <ecNumber evidence="15">3.1.11.5</ecNumber>
        <ecNumber evidence="15">5.6.2.4</ecNumber>
    </recommendedName>
    <alternativeName>
        <fullName evidence="15">DNA 3'-5' helicase subunit RecB</fullName>
    </alternativeName>
    <alternativeName>
        <fullName evidence="15">Exonuclease V subunit RecB</fullName>
        <shortName evidence="15">ExoV subunit RecB</shortName>
    </alternativeName>
    <alternativeName>
        <fullName evidence="15">Helicase/nuclease RecBCD subunit RecB</fullName>
    </alternativeName>
</protein>
<dbReference type="PROSITE" id="PS51217">
    <property type="entry name" value="UVRD_HELICASE_CTER"/>
    <property type="match status" value="1"/>
</dbReference>
<dbReference type="RefSeq" id="WP_121145357.1">
    <property type="nucleotide sequence ID" value="NZ_RBWY01000003.1"/>
</dbReference>
<dbReference type="Pfam" id="PF13361">
    <property type="entry name" value="UvrD_C"/>
    <property type="match status" value="1"/>
</dbReference>
<dbReference type="SUPFAM" id="SSF52980">
    <property type="entry name" value="Restriction endonuclease-like"/>
    <property type="match status" value="1"/>
</dbReference>
<dbReference type="SUPFAM" id="SSF52540">
    <property type="entry name" value="P-loop containing nucleoside triphosphate hydrolases"/>
    <property type="match status" value="1"/>
</dbReference>
<feature type="binding site" evidence="15">
    <location>
        <position position="1096"/>
    </location>
    <ligand>
        <name>Mg(2+)</name>
        <dbReference type="ChEBI" id="CHEBI:18420"/>
    </ligand>
</feature>
<keyword evidence="5 15" id="KW-0378">Hydrolase</keyword>
<evidence type="ECO:0000256" key="2">
    <source>
        <dbReference type="ARBA" id="ARBA00022723"/>
    </source>
</evidence>
<feature type="binding site" evidence="15">
    <location>
        <position position="973"/>
    </location>
    <ligand>
        <name>Mg(2+)</name>
        <dbReference type="ChEBI" id="CHEBI:18420"/>
    </ligand>
</feature>
<feature type="domain" description="UvrD-like helicase ATP-binding" evidence="17">
    <location>
        <begin position="7"/>
        <end position="456"/>
    </location>
</feature>
<dbReference type="GO" id="GO:0005829">
    <property type="term" value="C:cytosol"/>
    <property type="evidence" value="ECO:0007669"/>
    <property type="project" value="TreeGrafter"/>
</dbReference>
<dbReference type="Pfam" id="PF00580">
    <property type="entry name" value="UvrD-helicase"/>
    <property type="match status" value="1"/>
</dbReference>
<dbReference type="PROSITE" id="PS51198">
    <property type="entry name" value="UVRD_HELICASE_ATP_BIND"/>
    <property type="match status" value="1"/>
</dbReference>
<comment type="domain">
    <text evidence="15">The C-terminal domain has nuclease activity and interacts with RecD. It interacts with RecA, facilitating its loading onto ssDNA.</text>
</comment>
<evidence type="ECO:0000256" key="4">
    <source>
        <dbReference type="ARBA" id="ARBA00022763"/>
    </source>
</evidence>
<evidence type="ECO:0000259" key="17">
    <source>
        <dbReference type="PROSITE" id="PS51198"/>
    </source>
</evidence>
<dbReference type="Pfam" id="PF12705">
    <property type="entry name" value="PDDEXK_1"/>
    <property type="match status" value="1"/>
</dbReference>
<dbReference type="GO" id="GO:0043138">
    <property type="term" value="F:3'-5' DNA helicase activity"/>
    <property type="evidence" value="ECO:0007669"/>
    <property type="project" value="UniProtKB-UniRule"/>
</dbReference>
<dbReference type="GO" id="GO:0009338">
    <property type="term" value="C:exodeoxyribonuclease V complex"/>
    <property type="evidence" value="ECO:0007669"/>
    <property type="project" value="TreeGrafter"/>
</dbReference>
<dbReference type="HAMAP" id="MF_01485">
    <property type="entry name" value="RecB"/>
    <property type="match status" value="1"/>
</dbReference>
<feature type="active site" description="For nuclease activity" evidence="15">
    <location>
        <position position="1096"/>
    </location>
</feature>
<feature type="binding site" evidence="16">
    <location>
        <begin position="28"/>
        <end position="35"/>
    </location>
    <ligand>
        <name>ATP</name>
        <dbReference type="ChEBI" id="CHEBI:30616"/>
    </ligand>
</feature>
<keyword evidence="3 15" id="KW-0547">Nucleotide-binding</keyword>
<dbReference type="Proteomes" id="UP000278542">
    <property type="component" value="Unassembled WGS sequence"/>
</dbReference>
<dbReference type="Gene3D" id="1.10.486.10">
    <property type="entry name" value="PCRA, domain 4"/>
    <property type="match status" value="1"/>
</dbReference>
<evidence type="ECO:0000256" key="14">
    <source>
        <dbReference type="ARBA" id="ARBA00048988"/>
    </source>
</evidence>
<proteinExistence type="inferred from homology"/>
<comment type="catalytic activity">
    <reaction evidence="14 15">
        <text>ATP + H2O = ADP + phosphate + H(+)</text>
        <dbReference type="Rhea" id="RHEA:13065"/>
        <dbReference type="ChEBI" id="CHEBI:15377"/>
        <dbReference type="ChEBI" id="CHEBI:15378"/>
        <dbReference type="ChEBI" id="CHEBI:30616"/>
        <dbReference type="ChEBI" id="CHEBI:43474"/>
        <dbReference type="ChEBI" id="CHEBI:456216"/>
        <dbReference type="EC" id="5.6.2.4"/>
    </reaction>
</comment>
<comment type="cofactor">
    <cofactor evidence="15">
        <name>Mg(2+)</name>
        <dbReference type="ChEBI" id="CHEBI:18420"/>
    </cofactor>
    <text evidence="15">Binds 1 Mg(2+) ion per subunit.</text>
</comment>
<evidence type="ECO:0000256" key="1">
    <source>
        <dbReference type="ARBA" id="ARBA00022722"/>
    </source>
</evidence>
<evidence type="ECO:0000256" key="8">
    <source>
        <dbReference type="ARBA" id="ARBA00022840"/>
    </source>
</evidence>
<dbReference type="OrthoDB" id="9810135at2"/>
<evidence type="ECO:0000256" key="9">
    <source>
        <dbReference type="ARBA" id="ARBA00022842"/>
    </source>
</evidence>
<feature type="domain" description="UvrD-like helicase C-terminal" evidence="18">
    <location>
        <begin position="479"/>
        <end position="750"/>
    </location>
</feature>
<sequence length="1189" mass="136821">MASSLCLNQSDELNLFSLPLIGRSLIEASAGTGKTYSLAFIYLRLLLGIGQHGDLRPLSVDEILVVTFTKAATEELRYRIRQNIHQLRLACVQGYHQDDDYQQLIHLIEDKNQALKRLTYAEQSMDEAAIFTIHGFCQRILTTYAFEAGILFNQTLVKDESSLYLQVVSDFWRTYFTPLPEDIARMIWVYWADPNALLDDISLYLNQPLPDNIHVSSEPLGQRIELFHQQAISQIEAIKQQWLAAVADLAPIIVSSGVSKRSYSKANLPRWLDSVTCWAQLPTVDYAIVDELAKFSQAELDSKTDDNKMAPAHAIFLEIQQFLTQHFSLRDHILFDIVNMVAKLIDKQKQHLSQMGFNDLINHLHHALSTDKSNVLAEQIMRQYPAAMIDEFQDTDPIQYQIFNAIYRDRQQSCLLLIGDPKQAIYGFRGADIFTYIKAKSSVDHQFTMLTNWRSSESMVQAVNRLFSRKANPFIFEAIPFVPMKSAPKNHHKGLYVNQQEVAALQGYLLPPEITSSSEYFDSSAEYCAEQISTWLSQQAYFSDGHDLKPRPLQSADIAILVRTGREAEIIQQKLNKRNLKSIYVSNRKSVFETLEAREVLRILQAALSPTNESYVRSALATQLVGVSMAELDMLSDSQDRFETVIEEFKDYQAIWLRYGVLVMLRRLMNRRHLAENLLRYHDGERIITNFMHLGELLQEIAQDIDTPYGIIRWLTKQINEPDRNLDNHEQRLESDENLINIITIHKSKGLEYPIVFLPFIGSYRESDSVIYHDRQSYQVNYAYRLSPEIKALIEQERLAEDLRLLYVALTRSIYHCSFGLAGIKRGNSRELTLKHSAIGYLLSEPDENDYSALEKQVQQVTHIDNPIIALPVPLSSVKAKKHSASEHLAANRFKRQLDSSWRVTSYSGLLHSTHYDDNQATEFLLDRLPAFDSEVLQERIERDESLITIDSQSVIYDIHHFPKGAIVGTLLHECFENSDFTQPDSTAVAAQLITKLNLDEAWQAPLSDWFLGVLQAPLHDGLALADISLDQRLNEFQFYLPIRQDVSALQLDQLCKHYDPLSKRCDALSFTTVKGMLKGFIDLVFEWQGKYYIVDYKSNYLGCVEHEYQRKAIELAMCEHRYDLQYQLYSLALHRYLKSRISNYQYQTHFGGVYYLFIRGMGQSDSPHGIFYTKPEIKFIEQLDKLFG</sequence>
<dbReference type="InterPro" id="IPR014016">
    <property type="entry name" value="UvrD-like_ATP-bd"/>
</dbReference>
<feature type="binding site" evidence="15">
    <location>
        <position position="1083"/>
    </location>
    <ligand>
        <name>Mg(2+)</name>
        <dbReference type="ChEBI" id="CHEBI:18420"/>
    </ligand>
</feature>
<gene>
    <name evidence="15" type="primary">recB</name>
    <name evidence="19" type="ORF">DES39_1714</name>
</gene>
<keyword evidence="4 15" id="KW-0227">DNA damage</keyword>
<dbReference type="InterPro" id="IPR004586">
    <property type="entry name" value="RecB"/>
</dbReference>
<evidence type="ECO:0000256" key="6">
    <source>
        <dbReference type="ARBA" id="ARBA00022806"/>
    </source>
</evidence>
<dbReference type="EMBL" id="RBWY01000003">
    <property type="protein sequence ID" value="RKS85204.1"/>
    <property type="molecule type" value="Genomic_DNA"/>
</dbReference>
<dbReference type="GO" id="GO:0003677">
    <property type="term" value="F:DNA binding"/>
    <property type="evidence" value="ECO:0007669"/>
    <property type="project" value="UniProtKB-UniRule"/>
</dbReference>
<comment type="caution">
    <text evidence="19">The sequence shown here is derived from an EMBL/GenBank/DDBJ whole genome shotgun (WGS) entry which is preliminary data.</text>
</comment>
<keyword evidence="20" id="KW-1185">Reference proteome</keyword>
<feature type="region of interest" description="DNA-binding and helicase activity, interacts with RecC" evidence="15">
    <location>
        <begin position="1"/>
        <end position="844"/>
    </location>
</feature>
<dbReference type="GO" id="GO:0005524">
    <property type="term" value="F:ATP binding"/>
    <property type="evidence" value="ECO:0007669"/>
    <property type="project" value="UniProtKB-UniRule"/>
</dbReference>
<keyword evidence="9 15" id="KW-0460">Magnesium</keyword>
<comment type="function">
    <text evidence="15">A helicase/nuclease that prepares dsDNA breaks (DSB) for recombinational DNA repair. Binds to DSBs and unwinds DNA via a highly rapid and processive ATP-dependent bidirectional helicase activity. Unwinds dsDNA until it encounters a Chi (crossover hotspot instigator) sequence from the 3' direction. Cuts ssDNA a few nucleotides 3' to the Chi site. The properties and activities of the enzyme are changed at Chi. The Chi-altered holoenzyme produces a long 3'-ssDNA overhang and facilitates RecA-binding to the ssDNA for homologous DNA recombination and repair. Holoenzyme degrades any linearized DNA that is unable to undergo homologous recombination. In the holoenzyme this subunit contributes ATPase, 3'-5' helicase, exonuclease activity and loads RecA onto ssDNA.</text>
</comment>
<comment type="subunit">
    <text evidence="15">Heterotrimer of RecB, RecC and RecD. All subunits contribute to DNA-binding. Interacts with RecA.</text>
</comment>
<evidence type="ECO:0000256" key="10">
    <source>
        <dbReference type="ARBA" id="ARBA00023125"/>
    </source>
</evidence>
<keyword evidence="10 15" id="KW-0238">DNA-binding</keyword>
<keyword evidence="7 15" id="KW-0269">Exonuclease</keyword>
<keyword evidence="2 15" id="KW-0479">Metal-binding</keyword>
<keyword evidence="12 15" id="KW-0413">Isomerase</keyword>
<name>A0A495RDB2_9GAMM</name>
<dbReference type="GO" id="GO:0000724">
    <property type="term" value="P:double-strand break repair via homologous recombination"/>
    <property type="evidence" value="ECO:0007669"/>
    <property type="project" value="UniProtKB-UniRule"/>
</dbReference>
<dbReference type="InterPro" id="IPR011604">
    <property type="entry name" value="PDDEXK-like_dom_sf"/>
</dbReference>
<dbReference type="PANTHER" id="PTHR11070:SF23">
    <property type="entry name" value="RECBCD ENZYME SUBUNIT RECB"/>
    <property type="match status" value="1"/>
</dbReference>
<dbReference type="CDD" id="cd22352">
    <property type="entry name" value="RecB_C-like"/>
    <property type="match status" value="1"/>
</dbReference>
<evidence type="ECO:0000259" key="18">
    <source>
        <dbReference type="PROSITE" id="PS51217"/>
    </source>
</evidence>
<dbReference type="AlphaFoldDB" id="A0A495RDB2"/>
<evidence type="ECO:0000256" key="11">
    <source>
        <dbReference type="ARBA" id="ARBA00023204"/>
    </source>
</evidence>
<comment type="miscellaneous">
    <text evidence="15">In the RecBCD complex, RecB has a slow 3'-5' helicase, an exonuclease activity and loads RecA onto ssDNA, RecD has a fast 5'-3' helicase activity, while RecC stimulates the ATPase and processivity of the RecB helicase and contributes to recognition of the Chi site.</text>
</comment>
<accession>A0A495RDB2</accession>
<keyword evidence="6 15" id="KW-0347">Helicase</keyword>
<evidence type="ECO:0000256" key="16">
    <source>
        <dbReference type="PROSITE-ProRule" id="PRU00560"/>
    </source>
</evidence>
<organism evidence="19 20">
    <name type="scientific">Orbus hercynius</name>
    <dbReference type="NCBI Taxonomy" id="593135"/>
    <lineage>
        <taxon>Bacteria</taxon>
        <taxon>Pseudomonadati</taxon>
        <taxon>Pseudomonadota</taxon>
        <taxon>Gammaproteobacteria</taxon>
        <taxon>Orbales</taxon>
        <taxon>Orbaceae</taxon>
        <taxon>Orbus</taxon>
    </lineage>
</organism>
<evidence type="ECO:0000256" key="12">
    <source>
        <dbReference type="ARBA" id="ARBA00023235"/>
    </source>
</evidence>
<dbReference type="InterPro" id="IPR000212">
    <property type="entry name" value="DNA_helicase_UvrD/REP"/>
</dbReference>
<keyword evidence="11 15" id="KW-0234">DNA repair</keyword>
<evidence type="ECO:0000256" key="3">
    <source>
        <dbReference type="ARBA" id="ARBA00022741"/>
    </source>
</evidence>
<feature type="region of interest" description="Nuclease activity, interacts with RecD and RecA" evidence="15">
    <location>
        <begin position="901"/>
        <end position="1189"/>
    </location>
</feature>
<evidence type="ECO:0000256" key="5">
    <source>
        <dbReference type="ARBA" id="ARBA00022801"/>
    </source>
</evidence>
<dbReference type="NCBIfam" id="TIGR00609">
    <property type="entry name" value="recB"/>
    <property type="match status" value="1"/>
</dbReference>
<dbReference type="InterPro" id="IPR027417">
    <property type="entry name" value="P-loop_NTPase"/>
</dbReference>
<dbReference type="Gene3D" id="3.90.320.10">
    <property type="match status" value="1"/>
</dbReference>
<dbReference type="GO" id="GO:0016887">
    <property type="term" value="F:ATP hydrolysis activity"/>
    <property type="evidence" value="ECO:0007669"/>
    <property type="project" value="RHEA"/>
</dbReference>
<comment type="catalytic activity">
    <reaction evidence="15">
        <text>Exonucleolytic cleavage (in the presence of ATP) in either 5'- to 3'- or 3'- to 5'-direction to yield 5'-phosphooligonucleotides.</text>
        <dbReference type="EC" id="3.1.11.5"/>
    </reaction>
</comment>
<dbReference type="GO" id="GO:0000287">
    <property type="term" value="F:magnesium ion binding"/>
    <property type="evidence" value="ECO:0007669"/>
    <property type="project" value="UniProtKB-UniRule"/>
</dbReference>
<evidence type="ECO:0000313" key="20">
    <source>
        <dbReference type="Proteomes" id="UP000278542"/>
    </source>
</evidence>
<dbReference type="EC" id="3.1.11.5" evidence="15"/>
<keyword evidence="8 15" id="KW-0067">ATP-binding</keyword>
<reference evidence="19 20" key="1">
    <citation type="submission" date="2018-10" db="EMBL/GenBank/DDBJ databases">
        <title>Genomic Encyclopedia of Type Strains, Phase IV (KMG-IV): sequencing the most valuable type-strain genomes for metagenomic binning, comparative biology and taxonomic classification.</title>
        <authorList>
            <person name="Goeker M."/>
        </authorList>
    </citation>
    <scope>NUCLEOTIDE SEQUENCE [LARGE SCALE GENOMIC DNA]</scope>
    <source>
        <strain evidence="19 20">DSM 22228</strain>
    </source>
</reference>